<keyword evidence="1" id="KW-0472">Membrane</keyword>
<reference evidence="2 3" key="1">
    <citation type="submission" date="2021-06" db="EMBL/GenBank/DDBJ databases">
        <title>Caerostris extrusa draft genome.</title>
        <authorList>
            <person name="Kono N."/>
            <person name="Arakawa K."/>
        </authorList>
    </citation>
    <scope>NUCLEOTIDE SEQUENCE [LARGE SCALE GENOMIC DNA]</scope>
</reference>
<keyword evidence="3" id="KW-1185">Reference proteome</keyword>
<name>A0AAV4Y9D6_CAEEX</name>
<accession>A0AAV4Y9D6</accession>
<evidence type="ECO:0000313" key="2">
    <source>
        <dbReference type="EMBL" id="GIZ03608.1"/>
    </source>
</evidence>
<keyword evidence="1" id="KW-1133">Transmembrane helix</keyword>
<evidence type="ECO:0000313" key="3">
    <source>
        <dbReference type="Proteomes" id="UP001054945"/>
    </source>
</evidence>
<sequence length="94" mass="11006">MSKPYLYDGAIPAIFLVAPYTSYAINRECPSSKRQKKYAENVMRAEQLKEFDNDRTFFTRAELISCVPKFPSSSFWCTVKIEGNLFLYTHNEYQ</sequence>
<protein>
    <submittedName>
        <fullName evidence="2">Uncharacterized protein</fullName>
    </submittedName>
</protein>
<gene>
    <name evidence="2" type="ORF">CEXT_242251</name>
</gene>
<dbReference type="AlphaFoldDB" id="A0AAV4Y9D6"/>
<dbReference type="Proteomes" id="UP001054945">
    <property type="component" value="Unassembled WGS sequence"/>
</dbReference>
<feature type="transmembrane region" description="Helical" evidence="1">
    <location>
        <begin position="6"/>
        <end position="26"/>
    </location>
</feature>
<organism evidence="2 3">
    <name type="scientific">Caerostris extrusa</name>
    <name type="common">Bark spider</name>
    <name type="synonym">Caerostris bankana</name>
    <dbReference type="NCBI Taxonomy" id="172846"/>
    <lineage>
        <taxon>Eukaryota</taxon>
        <taxon>Metazoa</taxon>
        <taxon>Ecdysozoa</taxon>
        <taxon>Arthropoda</taxon>
        <taxon>Chelicerata</taxon>
        <taxon>Arachnida</taxon>
        <taxon>Araneae</taxon>
        <taxon>Araneomorphae</taxon>
        <taxon>Entelegynae</taxon>
        <taxon>Araneoidea</taxon>
        <taxon>Araneidae</taxon>
        <taxon>Caerostris</taxon>
    </lineage>
</organism>
<keyword evidence="1" id="KW-0812">Transmembrane</keyword>
<proteinExistence type="predicted"/>
<comment type="caution">
    <text evidence="2">The sequence shown here is derived from an EMBL/GenBank/DDBJ whole genome shotgun (WGS) entry which is preliminary data.</text>
</comment>
<dbReference type="EMBL" id="BPLR01018978">
    <property type="protein sequence ID" value="GIZ03608.1"/>
    <property type="molecule type" value="Genomic_DNA"/>
</dbReference>
<evidence type="ECO:0000256" key="1">
    <source>
        <dbReference type="SAM" id="Phobius"/>
    </source>
</evidence>